<evidence type="ECO:0000256" key="6">
    <source>
        <dbReference type="ARBA" id="ARBA00022723"/>
    </source>
</evidence>
<evidence type="ECO:0000256" key="2">
    <source>
        <dbReference type="ARBA" id="ARBA00004906"/>
    </source>
</evidence>
<evidence type="ECO:0000256" key="3">
    <source>
        <dbReference type="ARBA" id="ARBA00009119"/>
    </source>
</evidence>
<evidence type="ECO:0000256" key="10">
    <source>
        <dbReference type="PROSITE-ProRule" id="PRU00455"/>
    </source>
</evidence>
<evidence type="ECO:0000256" key="9">
    <source>
        <dbReference type="ARBA" id="ARBA00022833"/>
    </source>
</evidence>
<dbReference type="PANTHER" id="PTHR45877:SF2">
    <property type="entry name" value="E3 UBIQUITIN-PROTEIN LIGASE SINA-RELATED"/>
    <property type="match status" value="1"/>
</dbReference>
<feature type="domain" description="SIAH-type" evidence="12">
    <location>
        <begin position="184"/>
        <end position="244"/>
    </location>
</feature>
<dbReference type="EC" id="2.3.2.27" evidence="4"/>
<evidence type="ECO:0000313" key="14">
    <source>
        <dbReference type="WBParaSite" id="MBELARI_LOCUS13827"/>
    </source>
</evidence>
<dbReference type="FunFam" id="3.30.40.10:FF:000041">
    <property type="entry name" value="E3 ubiquitin-protein ligase SINAT3"/>
    <property type="match status" value="1"/>
</dbReference>
<comment type="pathway">
    <text evidence="2">Protein modification; protein ubiquitination.</text>
</comment>
<dbReference type="GO" id="GO:0008270">
    <property type="term" value="F:zinc ion binding"/>
    <property type="evidence" value="ECO:0007669"/>
    <property type="project" value="UniProtKB-KW"/>
</dbReference>
<dbReference type="GO" id="GO:0061630">
    <property type="term" value="F:ubiquitin protein ligase activity"/>
    <property type="evidence" value="ECO:0007669"/>
    <property type="project" value="UniProtKB-EC"/>
</dbReference>
<evidence type="ECO:0000256" key="4">
    <source>
        <dbReference type="ARBA" id="ARBA00012483"/>
    </source>
</evidence>
<dbReference type="InterPro" id="IPR008974">
    <property type="entry name" value="TRAF-like"/>
</dbReference>
<comment type="catalytic activity">
    <reaction evidence="1">
        <text>S-ubiquitinyl-[E2 ubiquitin-conjugating enzyme]-L-cysteine + [acceptor protein]-L-lysine = [E2 ubiquitin-conjugating enzyme]-L-cysteine + N(6)-ubiquitinyl-[acceptor protein]-L-lysine.</text>
        <dbReference type="EC" id="2.3.2.27"/>
    </reaction>
</comment>
<dbReference type="Proteomes" id="UP000887575">
    <property type="component" value="Unassembled WGS sequence"/>
</dbReference>
<dbReference type="GO" id="GO:0005737">
    <property type="term" value="C:cytoplasm"/>
    <property type="evidence" value="ECO:0007669"/>
    <property type="project" value="TreeGrafter"/>
</dbReference>
<evidence type="ECO:0000256" key="5">
    <source>
        <dbReference type="ARBA" id="ARBA00022679"/>
    </source>
</evidence>
<evidence type="ECO:0000313" key="13">
    <source>
        <dbReference type="Proteomes" id="UP000887575"/>
    </source>
</evidence>
<keyword evidence="9" id="KW-0862">Zinc</keyword>
<dbReference type="PROSITE" id="PS51081">
    <property type="entry name" value="ZF_SIAH"/>
    <property type="match status" value="1"/>
</dbReference>
<keyword evidence="5" id="KW-0808">Transferase</keyword>
<evidence type="ECO:0000256" key="8">
    <source>
        <dbReference type="ARBA" id="ARBA00022786"/>
    </source>
</evidence>
<name>A0AAF3EIG9_9BILA</name>
<dbReference type="Pfam" id="PF21361">
    <property type="entry name" value="Sina_ZnF"/>
    <property type="match status" value="1"/>
</dbReference>
<dbReference type="SUPFAM" id="SSF49599">
    <property type="entry name" value="TRAF domain-like"/>
    <property type="match status" value="1"/>
</dbReference>
<comment type="similarity">
    <text evidence="3">Belongs to the SINA (Seven in absentia) family.</text>
</comment>
<keyword evidence="7 10" id="KW-0863">Zinc-finger</keyword>
<dbReference type="Gene3D" id="3.30.40.10">
    <property type="entry name" value="Zinc/RING finger domain, C3HC4 (zinc finger)"/>
    <property type="match status" value="1"/>
</dbReference>
<dbReference type="GO" id="GO:0031624">
    <property type="term" value="F:ubiquitin conjugating enzyme binding"/>
    <property type="evidence" value="ECO:0007669"/>
    <property type="project" value="TreeGrafter"/>
</dbReference>
<evidence type="ECO:0000256" key="11">
    <source>
        <dbReference type="SAM" id="MobiDB-lite"/>
    </source>
</evidence>
<keyword evidence="13" id="KW-1185">Reference proteome</keyword>
<accession>A0AAF3EIG9</accession>
<protein>
    <recommendedName>
        <fullName evidence="4">RING-type E3 ubiquitin transferase</fullName>
        <ecNumber evidence="4">2.3.2.27</ecNumber>
    </recommendedName>
</protein>
<dbReference type="InterPro" id="IPR004162">
    <property type="entry name" value="SINA-like_animal"/>
</dbReference>
<dbReference type="InterPro" id="IPR013083">
    <property type="entry name" value="Znf_RING/FYVE/PHD"/>
</dbReference>
<evidence type="ECO:0000256" key="7">
    <source>
        <dbReference type="ARBA" id="ARBA00022771"/>
    </source>
</evidence>
<proteinExistence type="inferred from homology"/>
<feature type="region of interest" description="Disordered" evidence="11">
    <location>
        <begin position="97"/>
        <end position="118"/>
    </location>
</feature>
<sequence>MNCTRCGKLFGYNEKVLSCENRNCFDHEAVCRKCMHDHAESIHVMDNSTELVARRYDIEEKIRDFINKMETKFFDGSIGHVMPEVEASKAEPAVVPSEVAASVHDKSNTDQEEDNHDEVTYSAETQAHSGPLSHLEKVKPRIAADKARSLPDDEIREDFNDDFTKVVEGEKAELLRLLSYFNEAFMFPCKFSKSGCESTFHRYDKADHEEACEFRPYSCPCPGAVCRWQGALQEVMPHLIKIHRRITTLQGEGLVFLATDINLPGAVDWVMMQNCFGYHFMIVLEKQVWL</sequence>
<keyword evidence="8" id="KW-0833">Ubl conjugation pathway</keyword>
<evidence type="ECO:0000259" key="12">
    <source>
        <dbReference type="PROSITE" id="PS51081"/>
    </source>
</evidence>
<dbReference type="InterPro" id="IPR013010">
    <property type="entry name" value="Znf_SIAH"/>
</dbReference>
<dbReference type="GO" id="GO:0043161">
    <property type="term" value="P:proteasome-mediated ubiquitin-dependent protein catabolic process"/>
    <property type="evidence" value="ECO:0007669"/>
    <property type="project" value="TreeGrafter"/>
</dbReference>
<evidence type="ECO:0000256" key="1">
    <source>
        <dbReference type="ARBA" id="ARBA00000900"/>
    </source>
</evidence>
<dbReference type="PANTHER" id="PTHR45877">
    <property type="entry name" value="E3 UBIQUITIN-PROTEIN LIGASE SIAH2"/>
    <property type="match status" value="1"/>
</dbReference>
<dbReference type="WBParaSite" id="MBELARI_LOCUS13827">
    <property type="protein sequence ID" value="MBELARI_LOCUS13827"/>
    <property type="gene ID" value="MBELARI_LOCUS13827"/>
</dbReference>
<dbReference type="AlphaFoldDB" id="A0AAF3EIG9"/>
<organism evidence="13 14">
    <name type="scientific">Mesorhabditis belari</name>
    <dbReference type="NCBI Taxonomy" id="2138241"/>
    <lineage>
        <taxon>Eukaryota</taxon>
        <taxon>Metazoa</taxon>
        <taxon>Ecdysozoa</taxon>
        <taxon>Nematoda</taxon>
        <taxon>Chromadorea</taxon>
        <taxon>Rhabditida</taxon>
        <taxon>Rhabditina</taxon>
        <taxon>Rhabditomorpha</taxon>
        <taxon>Rhabditoidea</taxon>
        <taxon>Rhabditidae</taxon>
        <taxon>Mesorhabditinae</taxon>
        <taxon>Mesorhabditis</taxon>
    </lineage>
</organism>
<keyword evidence="6" id="KW-0479">Metal-binding</keyword>
<reference evidence="14" key="1">
    <citation type="submission" date="2024-02" db="UniProtKB">
        <authorList>
            <consortium name="WormBaseParasite"/>
        </authorList>
    </citation>
    <scope>IDENTIFICATION</scope>
</reference>
<dbReference type="Gene3D" id="2.60.210.10">
    <property type="entry name" value="Apoptosis, Tumor Necrosis Factor Receptor Associated Protein 2, Chain A"/>
    <property type="match status" value="1"/>
</dbReference>